<evidence type="ECO:0000256" key="6">
    <source>
        <dbReference type="PROSITE-ProRule" id="PRU00552"/>
    </source>
</evidence>
<feature type="domain" description="DEAD-box RNA helicase Q" evidence="9">
    <location>
        <begin position="39"/>
        <end position="67"/>
    </location>
</feature>
<dbReference type="GO" id="GO:0005829">
    <property type="term" value="C:cytosol"/>
    <property type="evidence" value="ECO:0007669"/>
    <property type="project" value="TreeGrafter"/>
</dbReference>
<reference evidence="11" key="1">
    <citation type="submission" date="2025-08" db="UniProtKB">
        <authorList>
            <consortium name="RefSeq"/>
        </authorList>
    </citation>
    <scope>IDENTIFICATION</scope>
</reference>
<dbReference type="SMART" id="SM00490">
    <property type="entry name" value="HELICc"/>
    <property type="match status" value="1"/>
</dbReference>
<dbReference type="KEGG" id="dci:103510631"/>
<protein>
    <recommendedName>
        <fullName evidence="1">RNA helicase</fullName>
        <ecNumber evidence="1">3.6.4.13</ecNumber>
    </recommendedName>
</protein>
<dbReference type="AlphaFoldDB" id="A0A3Q0IW03"/>
<evidence type="ECO:0000313" key="10">
    <source>
        <dbReference type="Proteomes" id="UP000079169"/>
    </source>
</evidence>
<dbReference type="PaxDb" id="121845-A0A3Q0IW03"/>
<dbReference type="PROSITE" id="PS51194">
    <property type="entry name" value="HELICASE_CTER"/>
    <property type="match status" value="1"/>
</dbReference>
<feature type="domain" description="Helicase ATP-binding" evidence="7">
    <location>
        <begin position="70"/>
        <end position="258"/>
    </location>
</feature>
<dbReference type="InterPro" id="IPR027417">
    <property type="entry name" value="P-loop_NTPase"/>
</dbReference>
<dbReference type="CTD" id="33254"/>
<organism evidence="10 11">
    <name type="scientific">Diaphorina citri</name>
    <name type="common">Asian citrus psyllid</name>
    <dbReference type="NCBI Taxonomy" id="121845"/>
    <lineage>
        <taxon>Eukaryota</taxon>
        <taxon>Metazoa</taxon>
        <taxon>Ecdysozoa</taxon>
        <taxon>Arthropoda</taxon>
        <taxon>Hexapoda</taxon>
        <taxon>Insecta</taxon>
        <taxon>Pterygota</taxon>
        <taxon>Neoptera</taxon>
        <taxon>Paraneoptera</taxon>
        <taxon>Hemiptera</taxon>
        <taxon>Sternorrhyncha</taxon>
        <taxon>Psylloidea</taxon>
        <taxon>Psyllidae</taxon>
        <taxon>Diaphorininae</taxon>
        <taxon>Diaphorina</taxon>
    </lineage>
</organism>
<dbReference type="Pfam" id="PF00271">
    <property type="entry name" value="Helicase_C"/>
    <property type="match status" value="1"/>
</dbReference>
<evidence type="ECO:0000259" key="7">
    <source>
        <dbReference type="PROSITE" id="PS51192"/>
    </source>
</evidence>
<feature type="non-terminal residue" evidence="11">
    <location>
        <position position="421"/>
    </location>
</feature>
<dbReference type="InterPro" id="IPR014014">
    <property type="entry name" value="RNA_helicase_DEAD_Q_motif"/>
</dbReference>
<dbReference type="GO" id="GO:0016787">
    <property type="term" value="F:hydrolase activity"/>
    <property type="evidence" value="ECO:0007669"/>
    <property type="project" value="UniProtKB-KW"/>
</dbReference>
<dbReference type="RefSeq" id="XP_026680437.1">
    <property type="nucleotide sequence ID" value="XM_026824636.1"/>
</dbReference>
<dbReference type="PROSITE" id="PS51195">
    <property type="entry name" value="Q_MOTIF"/>
    <property type="match status" value="1"/>
</dbReference>
<proteinExistence type="predicted"/>
<dbReference type="STRING" id="121845.A0A3Q0IW03"/>
<keyword evidence="4 11" id="KW-0347">Helicase</keyword>
<dbReference type="EC" id="3.6.4.13" evidence="1"/>
<gene>
    <name evidence="11" type="primary">LOC103510631</name>
</gene>
<evidence type="ECO:0000259" key="9">
    <source>
        <dbReference type="PROSITE" id="PS51195"/>
    </source>
</evidence>
<dbReference type="GO" id="GO:0003676">
    <property type="term" value="F:nucleic acid binding"/>
    <property type="evidence" value="ECO:0007669"/>
    <property type="project" value="InterPro"/>
</dbReference>
<keyword evidence="2" id="KW-0547">Nucleotide-binding</keyword>
<evidence type="ECO:0000259" key="8">
    <source>
        <dbReference type="PROSITE" id="PS51194"/>
    </source>
</evidence>
<dbReference type="CDD" id="cd18787">
    <property type="entry name" value="SF2_C_DEAD"/>
    <property type="match status" value="1"/>
</dbReference>
<dbReference type="Proteomes" id="UP000079169">
    <property type="component" value="Unplaced"/>
</dbReference>
<dbReference type="GO" id="GO:0003724">
    <property type="term" value="F:RNA helicase activity"/>
    <property type="evidence" value="ECO:0007669"/>
    <property type="project" value="UniProtKB-EC"/>
</dbReference>
<dbReference type="InterPro" id="IPR001650">
    <property type="entry name" value="Helicase_C-like"/>
</dbReference>
<feature type="short sequence motif" description="Q motif" evidence="6">
    <location>
        <begin position="39"/>
        <end position="67"/>
    </location>
</feature>
<dbReference type="GeneID" id="103510631"/>
<name>A0A3Q0IW03_DIACI</name>
<dbReference type="GO" id="GO:0005524">
    <property type="term" value="F:ATP binding"/>
    <property type="evidence" value="ECO:0007669"/>
    <property type="project" value="UniProtKB-KW"/>
</dbReference>
<evidence type="ECO:0000256" key="4">
    <source>
        <dbReference type="ARBA" id="ARBA00022806"/>
    </source>
</evidence>
<dbReference type="SMART" id="SM00487">
    <property type="entry name" value="DEXDc"/>
    <property type="match status" value="1"/>
</dbReference>
<accession>A0A3Q0IW03</accession>
<sequence>MTMFALPSCCSSVLVFSKVLRNAYPTHRGYEAVSRIDLGTFEDTGLAPEIIDIFTKRGLTTPTEIQKYSIPTLLSGKSAILVAETGCGKTLSFLAPLVQQILTWKSRPEYKPELNAPLALIITPGRELVFQIGEVAEWFAELGITYKVLSGGDMKRKINAEKEDVDIVIASLGALSKLTTVGNLSTHNVRHVILDEADTLLDDSFNDKMVYYLSRMKLQHQRLDLDEGKGFQLTLVGATMPTSLGDILDNVVDVSSLQRIVTSRAHQLLPHVPQKFLRIGASQKPSELLKIVKQDVKHDIPVIIFSNKTSTCDWLSMFLQESGIDACNLNKAMLLNIREGQLAKFQQGICNVISCTDVASRGLDTTRARHVINYDVPYYMSDYIHRGGRTGRHSAHGLVRGVITSFVSNNPREIELVQTIE</sequence>
<feature type="domain" description="Helicase C-terminal" evidence="8">
    <location>
        <begin position="283"/>
        <end position="421"/>
    </location>
</feature>
<evidence type="ECO:0000256" key="2">
    <source>
        <dbReference type="ARBA" id="ARBA00022741"/>
    </source>
</evidence>
<keyword evidence="10" id="KW-1185">Reference proteome</keyword>
<dbReference type="InterPro" id="IPR050079">
    <property type="entry name" value="DEAD_box_RNA_helicase"/>
</dbReference>
<keyword evidence="3" id="KW-0378">Hydrolase</keyword>
<evidence type="ECO:0000256" key="3">
    <source>
        <dbReference type="ARBA" id="ARBA00022801"/>
    </source>
</evidence>
<dbReference type="InterPro" id="IPR014001">
    <property type="entry name" value="Helicase_ATP-bd"/>
</dbReference>
<evidence type="ECO:0000313" key="11">
    <source>
        <dbReference type="RefSeq" id="XP_026680437.1"/>
    </source>
</evidence>
<dbReference type="PANTHER" id="PTHR47959">
    <property type="entry name" value="ATP-DEPENDENT RNA HELICASE RHLE-RELATED"/>
    <property type="match status" value="1"/>
</dbReference>
<dbReference type="PANTHER" id="PTHR47959:SF13">
    <property type="entry name" value="ATP-DEPENDENT RNA HELICASE RHLE"/>
    <property type="match status" value="1"/>
</dbReference>
<dbReference type="OMA" id="NGDMLMK"/>
<dbReference type="PROSITE" id="PS51192">
    <property type="entry name" value="HELICASE_ATP_BIND_1"/>
    <property type="match status" value="1"/>
</dbReference>
<dbReference type="InterPro" id="IPR011545">
    <property type="entry name" value="DEAD/DEAH_box_helicase_dom"/>
</dbReference>
<dbReference type="Gene3D" id="3.40.50.300">
    <property type="entry name" value="P-loop containing nucleotide triphosphate hydrolases"/>
    <property type="match status" value="2"/>
</dbReference>
<dbReference type="SUPFAM" id="SSF52540">
    <property type="entry name" value="P-loop containing nucleoside triphosphate hydrolases"/>
    <property type="match status" value="1"/>
</dbReference>
<keyword evidence="5" id="KW-0067">ATP-binding</keyword>
<dbReference type="Pfam" id="PF00270">
    <property type="entry name" value="DEAD"/>
    <property type="match status" value="1"/>
</dbReference>
<evidence type="ECO:0000256" key="1">
    <source>
        <dbReference type="ARBA" id="ARBA00012552"/>
    </source>
</evidence>
<evidence type="ECO:0000256" key="5">
    <source>
        <dbReference type="ARBA" id="ARBA00022840"/>
    </source>
</evidence>